<dbReference type="OrthoDB" id="2364732at2759"/>
<dbReference type="KEGG" id="ani:ANIA_03007"/>
<sequence length="152" mass="16969">MSPSPPTELSAYTGNNIIPRSTSPNMFAQGTVLKVASAVDSQNVIHVRETPASGKTILSQLLRDHYLENHRNVFLLEIWKSLELFPGNDSWLDSFASAAKTVILMDEAQGSYTDYGFWNTIIKELRSAKPYDRPGGSPHMVYSSYLWPLAAY</sequence>
<organism evidence="1 2">
    <name type="scientific">Emericella nidulans (strain FGSC A4 / ATCC 38163 / CBS 112.46 / NRRL 194 / M139)</name>
    <name type="common">Aspergillus nidulans</name>
    <dbReference type="NCBI Taxonomy" id="227321"/>
    <lineage>
        <taxon>Eukaryota</taxon>
        <taxon>Fungi</taxon>
        <taxon>Dikarya</taxon>
        <taxon>Ascomycota</taxon>
        <taxon>Pezizomycotina</taxon>
        <taxon>Eurotiomycetes</taxon>
        <taxon>Eurotiomycetidae</taxon>
        <taxon>Eurotiales</taxon>
        <taxon>Aspergillaceae</taxon>
        <taxon>Aspergillus</taxon>
        <taxon>Aspergillus subgen. Nidulantes</taxon>
    </lineage>
</organism>
<reference evidence="2" key="1">
    <citation type="journal article" date="2005" name="Nature">
        <title>Sequencing of Aspergillus nidulans and comparative analysis with A. fumigatus and A. oryzae.</title>
        <authorList>
            <person name="Galagan J.E."/>
            <person name="Calvo S.E."/>
            <person name="Cuomo C."/>
            <person name="Ma L.J."/>
            <person name="Wortman J.R."/>
            <person name="Batzoglou S."/>
            <person name="Lee S.I."/>
            <person name="Basturkmen M."/>
            <person name="Spevak C.C."/>
            <person name="Clutterbuck J."/>
            <person name="Kapitonov V."/>
            <person name="Jurka J."/>
            <person name="Scazzocchio C."/>
            <person name="Farman M."/>
            <person name="Butler J."/>
            <person name="Purcell S."/>
            <person name="Harris S."/>
            <person name="Braus G.H."/>
            <person name="Draht O."/>
            <person name="Busch S."/>
            <person name="D'Enfert C."/>
            <person name="Bouchier C."/>
            <person name="Goldman G.H."/>
            <person name="Bell-Pedersen D."/>
            <person name="Griffiths-Jones S."/>
            <person name="Doonan J.H."/>
            <person name="Yu J."/>
            <person name="Vienken K."/>
            <person name="Pain A."/>
            <person name="Freitag M."/>
            <person name="Selker E.U."/>
            <person name="Archer D.B."/>
            <person name="Penalva M.A."/>
            <person name="Oakley B.R."/>
            <person name="Momany M."/>
            <person name="Tanaka T."/>
            <person name="Kumagai T."/>
            <person name="Asai K."/>
            <person name="Machida M."/>
            <person name="Nierman W.C."/>
            <person name="Denning D.W."/>
            <person name="Caddick M."/>
            <person name="Hynes M."/>
            <person name="Paoletti M."/>
            <person name="Fischer R."/>
            <person name="Miller B."/>
            <person name="Dyer P."/>
            <person name="Sachs M.S."/>
            <person name="Osmani S.A."/>
            <person name="Birren B.W."/>
        </authorList>
    </citation>
    <scope>NUCLEOTIDE SEQUENCE [LARGE SCALE GENOMIC DNA]</scope>
    <source>
        <strain evidence="2">FGSC A4 / ATCC 38163 / CBS 112.46 / NRRL 194 / M139</strain>
    </source>
</reference>
<dbReference type="Proteomes" id="UP000000560">
    <property type="component" value="Chromosome VI"/>
</dbReference>
<gene>
    <name evidence="1" type="ORF">ANIA_03007</name>
</gene>
<dbReference type="HOGENOM" id="CLU_1722350_0_0_1"/>
<dbReference type="InParanoid" id="Q5B8X3"/>
<evidence type="ECO:0000313" key="1">
    <source>
        <dbReference type="EMBL" id="CBF83577.1"/>
    </source>
</evidence>
<dbReference type="RefSeq" id="XP_660611.1">
    <property type="nucleotide sequence ID" value="XM_655519.1"/>
</dbReference>
<accession>Q5B8X3</accession>
<protein>
    <submittedName>
        <fullName evidence="1">Uncharacterized protein</fullName>
    </submittedName>
</protein>
<name>Q5B8X3_EMENI</name>
<dbReference type="GeneID" id="2873738"/>
<accession>C8VIW6</accession>
<keyword evidence="2" id="KW-1185">Reference proteome</keyword>
<dbReference type="EMBL" id="BN001306">
    <property type="protein sequence ID" value="CBF83577.1"/>
    <property type="molecule type" value="Genomic_DNA"/>
</dbReference>
<evidence type="ECO:0000313" key="2">
    <source>
        <dbReference type="Proteomes" id="UP000000560"/>
    </source>
</evidence>
<dbReference type="VEuPathDB" id="FungiDB:AN3007"/>
<reference evidence="2" key="2">
    <citation type="journal article" date="2009" name="Fungal Genet. Biol.">
        <title>The 2008 update of the Aspergillus nidulans genome annotation: a community effort.</title>
        <authorList>
            <person name="Wortman J.R."/>
            <person name="Gilsenan J.M."/>
            <person name="Joardar V."/>
            <person name="Deegan J."/>
            <person name="Clutterbuck J."/>
            <person name="Andersen M.R."/>
            <person name="Archer D."/>
            <person name="Bencina M."/>
            <person name="Braus G."/>
            <person name="Coutinho P."/>
            <person name="von Dohren H."/>
            <person name="Doonan J."/>
            <person name="Driessen A.J."/>
            <person name="Durek P."/>
            <person name="Espeso E."/>
            <person name="Fekete E."/>
            <person name="Flipphi M."/>
            <person name="Estrada C.G."/>
            <person name="Geysens S."/>
            <person name="Goldman G."/>
            <person name="de Groot P.W."/>
            <person name="Hansen K."/>
            <person name="Harris S.D."/>
            <person name="Heinekamp T."/>
            <person name="Helmstaedt K."/>
            <person name="Henrissat B."/>
            <person name="Hofmann G."/>
            <person name="Homan T."/>
            <person name="Horio T."/>
            <person name="Horiuchi H."/>
            <person name="James S."/>
            <person name="Jones M."/>
            <person name="Karaffa L."/>
            <person name="Karanyi Z."/>
            <person name="Kato M."/>
            <person name="Keller N."/>
            <person name="Kelly D.E."/>
            <person name="Kiel J.A."/>
            <person name="Kim J.M."/>
            <person name="van der Klei I.J."/>
            <person name="Klis F.M."/>
            <person name="Kovalchuk A."/>
            <person name="Krasevec N."/>
            <person name="Kubicek C.P."/>
            <person name="Liu B."/>
            <person name="Maccabe A."/>
            <person name="Meyer V."/>
            <person name="Mirabito P."/>
            <person name="Miskei M."/>
            <person name="Mos M."/>
            <person name="Mullins J."/>
            <person name="Nelson D.R."/>
            <person name="Nielsen J."/>
            <person name="Oakley B.R."/>
            <person name="Osmani S.A."/>
            <person name="Pakula T."/>
            <person name="Paszewski A."/>
            <person name="Paulsen I."/>
            <person name="Pilsyk S."/>
            <person name="Pocsi I."/>
            <person name="Punt P.J."/>
            <person name="Ram A.F."/>
            <person name="Ren Q."/>
            <person name="Robellet X."/>
            <person name="Robson G."/>
            <person name="Seiboth B."/>
            <person name="van Solingen P."/>
            <person name="Specht T."/>
            <person name="Sun J."/>
            <person name="Taheri-Talesh N."/>
            <person name="Takeshita N."/>
            <person name="Ussery D."/>
            <person name="vanKuyk P.A."/>
            <person name="Visser H."/>
            <person name="van de Vondervoort P.J."/>
            <person name="de Vries R.P."/>
            <person name="Walton J."/>
            <person name="Xiang X."/>
            <person name="Xiong Y."/>
            <person name="Zeng A.P."/>
            <person name="Brandt B.W."/>
            <person name="Cornell M.J."/>
            <person name="van den Hondel C.A."/>
            <person name="Visser J."/>
            <person name="Oliver S.G."/>
            <person name="Turner G."/>
        </authorList>
    </citation>
    <scope>GENOME REANNOTATION</scope>
    <source>
        <strain evidence="2">FGSC A4 / ATCC 38163 / CBS 112.46 / NRRL 194 / M139</strain>
    </source>
</reference>
<proteinExistence type="predicted"/>
<dbReference type="OMA" id="HYCKEGR"/>
<dbReference type="AlphaFoldDB" id="Q5B8X3"/>